<feature type="domain" description="Sigma-54 factor interaction" evidence="8">
    <location>
        <begin position="379"/>
        <end position="608"/>
    </location>
</feature>
<evidence type="ECO:0000256" key="6">
    <source>
        <dbReference type="ARBA" id="ARBA00029500"/>
    </source>
</evidence>
<keyword evidence="5" id="KW-0804">Transcription</keyword>
<dbReference type="InterPro" id="IPR025944">
    <property type="entry name" value="Sigma_54_int_dom_CS"/>
</dbReference>
<evidence type="ECO:0000256" key="2">
    <source>
        <dbReference type="ARBA" id="ARBA00022797"/>
    </source>
</evidence>
<dbReference type="InterPro" id="IPR000014">
    <property type="entry name" value="PAS"/>
</dbReference>
<keyword evidence="4" id="KW-0805">Transcription regulation</keyword>
<gene>
    <name evidence="10" type="ORF">CVV65_08465</name>
</gene>
<evidence type="ECO:0000259" key="8">
    <source>
        <dbReference type="PROSITE" id="PS50045"/>
    </source>
</evidence>
<evidence type="ECO:0000259" key="9">
    <source>
        <dbReference type="PROSITE" id="PS50113"/>
    </source>
</evidence>
<dbReference type="InterPro" id="IPR030828">
    <property type="entry name" value="HTH_TyrR"/>
</dbReference>
<dbReference type="GO" id="GO:0006355">
    <property type="term" value="P:regulation of DNA-templated transcription"/>
    <property type="evidence" value="ECO:0007669"/>
    <property type="project" value="InterPro"/>
</dbReference>
<evidence type="ECO:0000313" key="11">
    <source>
        <dbReference type="Proteomes" id="UP000231932"/>
    </source>
</evidence>
<keyword evidence="2" id="KW-0058">Aromatic hydrocarbons catabolism</keyword>
<dbReference type="PROSITE" id="PS50113">
    <property type="entry name" value="PAC"/>
    <property type="match status" value="1"/>
</dbReference>
<sequence length="693" mass="78830">MEFAQCLREVRWVRGDENVRQIEREAGSRGDRYVFFKDGSLYKALEIRIGAEAGADEPDGALRTCSRSFPVLCVPEPEVPYRTLDLLSEQVTLIDTDQGLQYVERQDYLVYLLTCRDWNVDWIRLLLHSIPMGLIVCDRSRRVVNYNAKALRMLKKSEADSLNMASIFGEQVLSQVVDRGEFVFNQVYMREGLLADFAPLQDHDGSISGLVVVLQDLPHIEEMAMELDKVKNLNRDLHAVLASLCDELFVIDPDGVVIRASQSKIITANHAAGSDPVGRNFFSDEAFSDLPTDVVRLVIGQKRRISMEWESGHGVHILFEANPVLDESGRLIRVVVTLRDITETSKLKKELKEVQSQSVRYKRELEALRSRLAPERDPLVWASPAMDQVMRQVERVSQYPSTILLLGESGVGKEVIARAIHERSPRRERPFVKINCAAIPESLLESELFGYTRGAFTGANAQGKMGLFEQGDGGIVFLDEISEIPLSLQAKLLRVIQEKEVYPVGGVHPRQLDVQIIAATNRNLREMVESGQFREDLYYRLNVIPIEIPPLRHRPEDISLLALHFLQELTRKYERELRWGKGALESLRRYNWPGNVRELRNVVERLVVTCDSDVIEAVHVESMLPARRGPVKVSAIDDIMPLREATEMVEDQLILLAMRRYHSTTKAARVLGVSQSTVSRKFQKAIQRFPDLW</sequence>
<dbReference type="CDD" id="cd00009">
    <property type="entry name" value="AAA"/>
    <property type="match status" value="1"/>
</dbReference>
<dbReference type="Pfam" id="PF25601">
    <property type="entry name" value="AAA_lid_14"/>
    <property type="match status" value="1"/>
</dbReference>
<dbReference type="PANTHER" id="PTHR32071">
    <property type="entry name" value="TRANSCRIPTIONAL REGULATORY PROTEIN"/>
    <property type="match status" value="1"/>
</dbReference>
<evidence type="ECO:0000256" key="3">
    <source>
        <dbReference type="ARBA" id="ARBA00022840"/>
    </source>
</evidence>
<evidence type="ECO:0000256" key="7">
    <source>
        <dbReference type="SAM" id="Coils"/>
    </source>
</evidence>
<name>A0A2K8N937_9BACL</name>
<dbReference type="Pfam" id="PF08448">
    <property type="entry name" value="PAS_4"/>
    <property type="match status" value="1"/>
</dbReference>
<protein>
    <recommendedName>
        <fullName evidence="6">HTH-type transcriptional regulatory protein TyrR</fullName>
    </recommendedName>
</protein>
<dbReference type="Gene3D" id="3.40.50.300">
    <property type="entry name" value="P-loop containing nucleotide triphosphate hydrolases"/>
    <property type="match status" value="1"/>
</dbReference>
<keyword evidence="3" id="KW-0067">ATP-binding</keyword>
<dbReference type="InterPro" id="IPR058031">
    <property type="entry name" value="AAA_lid_NorR"/>
</dbReference>
<dbReference type="PROSITE" id="PS50045">
    <property type="entry name" value="SIGMA54_INTERACT_4"/>
    <property type="match status" value="1"/>
</dbReference>
<dbReference type="CDD" id="cd00130">
    <property type="entry name" value="PAS"/>
    <property type="match status" value="1"/>
</dbReference>
<evidence type="ECO:0000313" key="10">
    <source>
        <dbReference type="EMBL" id="ATY84952.1"/>
    </source>
</evidence>
<evidence type="ECO:0000256" key="5">
    <source>
        <dbReference type="ARBA" id="ARBA00023163"/>
    </source>
</evidence>
<feature type="domain" description="PAC" evidence="9">
    <location>
        <begin position="301"/>
        <end position="353"/>
    </location>
</feature>
<dbReference type="EMBL" id="CP024955">
    <property type="protein sequence ID" value="ATY84952.1"/>
    <property type="molecule type" value="Genomic_DNA"/>
</dbReference>
<dbReference type="Gene3D" id="1.10.8.60">
    <property type="match status" value="1"/>
</dbReference>
<dbReference type="PROSITE" id="PS00675">
    <property type="entry name" value="SIGMA54_INTERACT_1"/>
    <property type="match status" value="1"/>
</dbReference>
<proteinExistence type="predicted"/>
<organism evidence="10 11">
    <name type="scientific">Kyrpidia spormannii</name>
    <dbReference type="NCBI Taxonomy" id="2055160"/>
    <lineage>
        <taxon>Bacteria</taxon>
        <taxon>Bacillati</taxon>
        <taxon>Bacillota</taxon>
        <taxon>Bacilli</taxon>
        <taxon>Bacillales</taxon>
        <taxon>Alicyclobacillaceae</taxon>
        <taxon>Kyrpidia</taxon>
    </lineage>
</organism>
<dbReference type="InterPro" id="IPR009057">
    <property type="entry name" value="Homeodomain-like_sf"/>
</dbReference>
<dbReference type="AlphaFoldDB" id="A0A2K8N937"/>
<feature type="coiled-coil region" evidence="7">
    <location>
        <begin position="344"/>
        <end position="371"/>
    </location>
</feature>
<reference evidence="11" key="1">
    <citation type="submission" date="2017-11" db="EMBL/GenBank/DDBJ databases">
        <title>Complete Genome Sequence of Kyrpidia sp. Strain EA-1, a thermophilic, hydrogen-oxidizing Bacterium, isolated from the Azores.</title>
        <authorList>
            <person name="Reiner J.E."/>
            <person name="Lapp C.J."/>
            <person name="Bunk B."/>
            <person name="Gescher J."/>
        </authorList>
    </citation>
    <scope>NUCLEOTIDE SEQUENCE [LARGE SCALE GENOMIC DNA]</scope>
    <source>
        <strain evidence="11">EA-1</strain>
    </source>
</reference>
<evidence type="ECO:0000256" key="4">
    <source>
        <dbReference type="ARBA" id="ARBA00023015"/>
    </source>
</evidence>
<dbReference type="Gene3D" id="1.10.10.60">
    <property type="entry name" value="Homeodomain-like"/>
    <property type="match status" value="1"/>
</dbReference>
<dbReference type="InterPro" id="IPR013656">
    <property type="entry name" value="PAS_4"/>
</dbReference>
<dbReference type="KEGG" id="kyr:CVV65_08465"/>
<dbReference type="Pfam" id="PF18024">
    <property type="entry name" value="HTH_50"/>
    <property type="match status" value="1"/>
</dbReference>
<dbReference type="InterPro" id="IPR002078">
    <property type="entry name" value="Sigma_54_int"/>
</dbReference>
<dbReference type="SUPFAM" id="SSF52540">
    <property type="entry name" value="P-loop containing nucleoside triphosphate hydrolases"/>
    <property type="match status" value="1"/>
</dbReference>
<dbReference type="Proteomes" id="UP000231932">
    <property type="component" value="Chromosome"/>
</dbReference>
<dbReference type="SMART" id="SM00382">
    <property type="entry name" value="AAA"/>
    <property type="match status" value="1"/>
</dbReference>
<dbReference type="InterPro" id="IPR027417">
    <property type="entry name" value="P-loop_NTPase"/>
</dbReference>
<dbReference type="GO" id="GO:0005524">
    <property type="term" value="F:ATP binding"/>
    <property type="evidence" value="ECO:0007669"/>
    <property type="project" value="UniProtKB-KW"/>
</dbReference>
<evidence type="ECO:0000256" key="1">
    <source>
        <dbReference type="ARBA" id="ARBA00022741"/>
    </source>
</evidence>
<dbReference type="InterPro" id="IPR000700">
    <property type="entry name" value="PAS-assoc_C"/>
</dbReference>
<dbReference type="Pfam" id="PF00158">
    <property type="entry name" value="Sigma54_activat"/>
    <property type="match status" value="1"/>
</dbReference>
<keyword evidence="7" id="KW-0175">Coiled coil</keyword>
<dbReference type="GO" id="GO:0003677">
    <property type="term" value="F:DNA binding"/>
    <property type="evidence" value="ECO:0007669"/>
    <property type="project" value="UniProtKB-KW"/>
</dbReference>
<dbReference type="InterPro" id="IPR003593">
    <property type="entry name" value="AAA+_ATPase"/>
</dbReference>
<dbReference type="SUPFAM" id="SSF55785">
    <property type="entry name" value="PYP-like sensor domain (PAS domain)"/>
    <property type="match status" value="2"/>
</dbReference>
<dbReference type="PANTHER" id="PTHR32071:SF57">
    <property type="entry name" value="C4-DICARBOXYLATE TRANSPORT TRANSCRIPTIONAL REGULATORY PROTEIN DCTD"/>
    <property type="match status" value="1"/>
</dbReference>
<dbReference type="SUPFAM" id="SSF46689">
    <property type="entry name" value="Homeodomain-like"/>
    <property type="match status" value="1"/>
</dbReference>
<dbReference type="InterPro" id="IPR035965">
    <property type="entry name" value="PAS-like_dom_sf"/>
</dbReference>
<dbReference type="InterPro" id="IPR025662">
    <property type="entry name" value="Sigma_54_int_dom_ATP-bd_1"/>
</dbReference>
<keyword evidence="1" id="KW-0547">Nucleotide-binding</keyword>
<dbReference type="PROSITE" id="PS00688">
    <property type="entry name" value="SIGMA54_INTERACT_3"/>
    <property type="match status" value="1"/>
</dbReference>
<dbReference type="Pfam" id="PF13188">
    <property type="entry name" value="PAS_8"/>
    <property type="match status" value="1"/>
</dbReference>
<dbReference type="Gene3D" id="3.30.450.20">
    <property type="entry name" value="PAS domain"/>
    <property type="match status" value="2"/>
</dbReference>
<accession>A0A2K8N937</accession>
<dbReference type="FunFam" id="3.40.50.300:FF:000006">
    <property type="entry name" value="DNA-binding transcriptional regulator NtrC"/>
    <property type="match status" value="1"/>
</dbReference>
<keyword evidence="11" id="KW-1185">Reference proteome</keyword>